<evidence type="ECO:0000313" key="9">
    <source>
        <dbReference type="Proteomes" id="UP000001542"/>
    </source>
</evidence>
<dbReference type="InterPro" id="IPR004299">
    <property type="entry name" value="MBOAT_fam"/>
</dbReference>
<dbReference type="STRING" id="5722.A2FCU8"/>
<keyword evidence="9" id="KW-1185">Reference proteome</keyword>
<keyword evidence="2" id="KW-0808">Transferase</keyword>
<dbReference type="FunCoup" id="A2FCU8">
    <property type="interactions" value="249"/>
</dbReference>
<evidence type="ECO:0000256" key="1">
    <source>
        <dbReference type="ARBA" id="ARBA00004141"/>
    </source>
</evidence>
<dbReference type="PANTHER" id="PTHR13906">
    <property type="entry name" value="PORCUPINE"/>
    <property type="match status" value="1"/>
</dbReference>
<evidence type="ECO:0000313" key="8">
    <source>
        <dbReference type="EMBL" id="EAX97279.1"/>
    </source>
</evidence>
<dbReference type="GO" id="GO:0016020">
    <property type="term" value="C:membrane"/>
    <property type="evidence" value="ECO:0000318"/>
    <property type="project" value="GO_Central"/>
</dbReference>
<evidence type="ECO:0000256" key="5">
    <source>
        <dbReference type="ARBA" id="ARBA00023136"/>
    </source>
</evidence>
<dbReference type="InterPro" id="IPR049941">
    <property type="entry name" value="LPLAT_7/PORCN-like"/>
</dbReference>
<dbReference type="GO" id="GO:0016746">
    <property type="term" value="F:acyltransferase activity"/>
    <property type="evidence" value="ECO:0000318"/>
    <property type="project" value="GO_Central"/>
</dbReference>
<dbReference type="GO" id="GO:0030258">
    <property type="term" value="P:lipid modification"/>
    <property type="evidence" value="ECO:0000318"/>
    <property type="project" value="GO_Central"/>
</dbReference>
<keyword evidence="5 7" id="KW-0472">Membrane</keyword>
<evidence type="ECO:0000256" key="7">
    <source>
        <dbReference type="SAM" id="Phobius"/>
    </source>
</evidence>
<evidence type="ECO:0000256" key="2">
    <source>
        <dbReference type="ARBA" id="ARBA00022679"/>
    </source>
</evidence>
<dbReference type="OMA" id="FTGPMMI"/>
<evidence type="ECO:0000256" key="4">
    <source>
        <dbReference type="ARBA" id="ARBA00022989"/>
    </source>
</evidence>
<feature type="transmembrane region" description="Helical" evidence="7">
    <location>
        <begin position="7"/>
        <end position="31"/>
    </location>
</feature>
<dbReference type="VEuPathDB" id="TrichDB:TVAGG3_0203430"/>
<keyword evidence="6" id="KW-0012">Acyltransferase</keyword>
<gene>
    <name evidence="8" type="ORF">TVAG_025150</name>
</gene>
<feature type="transmembrane region" description="Helical" evidence="7">
    <location>
        <begin position="341"/>
        <end position="365"/>
    </location>
</feature>
<dbReference type="VEuPathDB" id="TrichDB:TVAG_025150"/>
<keyword evidence="4 7" id="KW-1133">Transmembrane helix</keyword>
<reference evidence="8" key="1">
    <citation type="submission" date="2006-10" db="EMBL/GenBank/DDBJ databases">
        <authorList>
            <person name="Amadeo P."/>
            <person name="Zhao Q."/>
            <person name="Wortman J."/>
            <person name="Fraser-Liggett C."/>
            <person name="Carlton J."/>
        </authorList>
    </citation>
    <scope>NUCLEOTIDE SEQUENCE</scope>
    <source>
        <strain evidence="8">G3</strain>
    </source>
</reference>
<sequence>MPRYGFIMCYFLFGIRILFAICTALIAYPVLQFDPKYVTILAWIMNSITHIYHLINVSAGWSMEITGTCIVIFEKIVSTPFNLYDGRRLKNKEDIKRPHLIKFALTEKPSLFEWLSYCLTPFGGSTGPFFEFKYFDLMVTDHERAHIKSDSESRKLALFKYFGSFGWAVATVIGFKYCKLSTYYDPNYLNKPLIVRLALMILITSFQAIKYFSAWWLVEASLYEFGFLESDLVDSKESPSFTNESFLYVIKSETCGQWMQRWNHSTHIFGKNYLFFRLLDAKYSYTLAFSAVFVCSALWHGFRPVYYMILPELLIAISADKRLNKILPNSDNFLVVFLKRCWVVFTMLSATATWWSSTAQAFFYVRKTVNFAPQIFELIVLIILYLIPVKTEKKEKKE</sequence>
<feature type="transmembrane region" description="Helical" evidence="7">
    <location>
        <begin position="371"/>
        <end position="389"/>
    </location>
</feature>
<proteinExistence type="predicted"/>
<dbReference type="AlphaFoldDB" id="A2FCU8"/>
<dbReference type="InParanoid" id="A2FCU8"/>
<reference evidence="8" key="2">
    <citation type="journal article" date="2007" name="Science">
        <title>Draft genome sequence of the sexually transmitted pathogen Trichomonas vaginalis.</title>
        <authorList>
            <person name="Carlton J.M."/>
            <person name="Hirt R.P."/>
            <person name="Silva J.C."/>
            <person name="Delcher A.L."/>
            <person name="Schatz M."/>
            <person name="Zhao Q."/>
            <person name="Wortman J.R."/>
            <person name="Bidwell S.L."/>
            <person name="Alsmark U.C.M."/>
            <person name="Besteiro S."/>
            <person name="Sicheritz-Ponten T."/>
            <person name="Noel C.J."/>
            <person name="Dacks J.B."/>
            <person name="Foster P.G."/>
            <person name="Simillion C."/>
            <person name="Van de Peer Y."/>
            <person name="Miranda-Saavedra D."/>
            <person name="Barton G.J."/>
            <person name="Westrop G.D."/>
            <person name="Mueller S."/>
            <person name="Dessi D."/>
            <person name="Fiori P.L."/>
            <person name="Ren Q."/>
            <person name="Paulsen I."/>
            <person name="Zhang H."/>
            <person name="Bastida-Corcuera F.D."/>
            <person name="Simoes-Barbosa A."/>
            <person name="Brown M.T."/>
            <person name="Hayes R.D."/>
            <person name="Mukherjee M."/>
            <person name="Okumura C.Y."/>
            <person name="Schneider R."/>
            <person name="Smith A.J."/>
            <person name="Vanacova S."/>
            <person name="Villalvazo M."/>
            <person name="Haas B.J."/>
            <person name="Pertea M."/>
            <person name="Feldblyum T.V."/>
            <person name="Utterback T.R."/>
            <person name="Shu C.L."/>
            <person name="Osoegawa K."/>
            <person name="de Jong P.J."/>
            <person name="Hrdy I."/>
            <person name="Horvathova L."/>
            <person name="Zubacova Z."/>
            <person name="Dolezal P."/>
            <person name="Malik S.B."/>
            <person name="Logsdon J.M. Jr."/>
            <person name="Henze K."/>
            <person name="Gupta A."/>
            <person name="Wang C.C."/>
            <person name="Dunne R.L."/>
            <person name="Upcroft J.A."/>
            <person name="Upcroft P."/>
            <person name="White O."/>
            <person name="Salzberg S.L."/>
            <person name="Tang P."/>
            <person name="Chiu C.-H."/>
            <person name="Lee Y.-S."/>
            <person name="Embley T.M."/>
            <person name="Coombs G.H."/>
            <person name="Mottram J.C."/>
            <person name="Tachezy J."/>
            <person name="Fraser-Liggett C.M."/>
            <person name="Johnson P.J."/>
        </authorList>
    </citation>
    <scope>NUCLEOTIDE SEQUENCE [LARGE SCALE GENOMIC DNA]</scope>
    <source>
        <strain evidence="8">G3</strain>
    </source>
</reference>
<evidence type="ECO:0000256" key="6">
    <source>
        <dbReference type="ARBA" id="ARBA00023315"/>
    </source>
</evidence>
<accession>A2FCU8</accession>
<organism evidence="8 9">
    <name type="scientific">Trichomonas vaginalis (strain ATCC PRA-98 / G3)</name>
    <dbReference type="NCBI Taxonomy" id="412133"/>
    <lineage>
        <taxon>Eukaryota</taxon>
        <taxon>Metamonada</taxon>
        <taxon>Parabasalia</taxon>
        <taxon>Trichomonadida</taxon>
        <taxon>Trichomonadidae</taxon>
        <taxon>Trichomonas</taxon>
    </lineage>
</organism>
<dbReference type="PANTHER" id="PTHR13906:SF4">
    <property type="entry name" value="LYSOPHOSPHOLIPID ACYLTRANSFERASE 6"/>
    <property type="match status" value="1"/>
</dbReference>
<keyword evidence="3 7" id="KW-0812">Transmembrane</keyword>
<feature type="transmembrane region" description="Helical" evidence="7">
    <location>
        <begin position="283"/>
        <end position="299"/>
    </location>
</feature>
<name>A2FCU8_TRIV3</name>
<dbReference type="EMBL" id="DS113722">
    <property type="protein sequence ID" value="EAX97279.1"/>
    <property type="molecule type" value="Genomic_DNA"/>
</dbReference>
<protein>
    <submittedName>
        <fullName evidence="8">MBOAT family protein</fullName>
    </submittedName>
</protein>
<feature type="transmembrane region" description="Helical" evidence="7">
    <location>
        <begin position="197"/>
        <end position="218"/>
    </location>
</feature>
<dbReference type="RefSeq" id="XP_001310209.1">
    <property type="nucleotide sequence ID" value="XM_001310208.1"/>
</dbReference>
<dbReference type="Pfam" id="PF03062">
    <property type="entry name" value="MBOAT"/>
    <property type="match status" value="1"/>
</dbReference>
<dbReference type="eggNOG" id="KOG2705">
    <property type="taxonomic scope" value="Eukaryota"/>
</dbReference>
<dbReference type="Proteomes" id="UP000001542">
    <property type="component" value="Unassembled WGS sequence"/>
</dbReference>
<dbReference type="SMR" id="A2FCU8"/>
<comment type="subcellular location">
    <subcellularLocation>
        <location evidence="1">Membrane</location>
        <topology evidence="1">Multi-pass membrane protein</topology>
    </subcellularLocation>
</comment>
<dbReference type="OrthoDB" id="286734at2759"/>
<dbReference type="KEGG" id="tva:4755060"/>
<feature type="transmembrane region" description="Helical" evidence="7">
    <location>
        <begin position="37"/>
        <end position="55"/>
    </location>
</feature>
<evidence type="ECO:0000256" key="3">
    <source>
        <dbReference type="ARBA" id="ARBA00022692"/>
    </source>
</evidence>